<evidence type="ECO:0000256" key="2">
    <source>
        <dbReference type="ARBA" id="ARBA00009765"/>
    </source>
</evidence>
<keyword evidence="6 11" id="KW-0812">Transmembrane</keyword>
<dbReference type="AlphaFoldDB" id="A0A1H1MGA8"/>
<dbReference type="InterPro" id="IPR002523">
    <property type="entry name" value="MgTranspt_CorA/ZnTranspt_ZntB"/>
</dbReference>
<proteinExistence type="inferred from homology"/>
<dbReference type="InterPro" id="IPR045861">
    <property type="entry name" value="CorA_cytoplasmic_dom"/>
</dbReference>
<dbReference type="GO" id="GO:0005886">
    <property type="term" value="C:plasma membrane"/>
    <property type="evidence" value="ECO:0007669"/>
    <property type="project" value="UniProtKB-SubCell"/>
</dbReference>
<keyword evidence="5" id="KW-0997">Cell inner membrane</keyword>
<evidence type="ECO:0000256" key="1">
    <source>
        <dbReference type="ARBA" id="ARBA00004651"/>
    </source>
</evidence>
<dbReference type="STRING" id="1392877.SAMN05216221_0497"/>
<protein>
    <submittedName>
        <fullName evidence="12">Zinc transporter</fullName>
    </submittedName>
</protein>
<dbReference type="EMBL" id="LT629751">
    <property type="protein sequence ID" value="SDR85652.1"/>
    <property type="molecule type" value="Genomic_DNA"/>
</dbReference>
<keyword evidence="10 11" id="KW-0472">Membrane</keyword>
<dbReference type="GO" id="GO:0000287">
    <property type="term" value="F:magnesium ion binding"/>
    <property type="evidence" value="ECO:0007669"/>
    <property type="project" value="TreeGrafter"/>
</dbReference>
<keyword evidence="3" id="KW-0813">Transport</keyword>
<evidence type="ECO:0000313" key="13">
    <source>
        <dbReference type="Proteomes" id="UP000243359"/>
    </source>
</evidence>
<dbReference type="OrthoDB" id="9803484at2"/>
<evidence type="ECO:0000256" key="4">
    <source>
        <dbReference type="ARBA" id="ARBA00022475"/>
    </source>
</evidence>
<keyword evidence="13" id="KW-1185">Reference proteome</keyword>
<dbReference type="GO" id="GO:0050897">
    <property type="term" value="F:cobalt ion binding"/>
    <property type="evidence" value="ECO:0007669"/>
    <property type="project" value="TreeGrafter"/>
</dbReference>
<evidence type="ECO:0000256" key="10">
    <source>
        <dbReference type="ARBA" id="ARBA00023136"/>
    </source>
</evidence>
<evidence type="ECO:0000256" key="6">
    <source>
        <dbReference type="ARBA" id="ARBA00022692"/>
    </source>
</evidence>
<dbReference type="Pfam" id="PF01544">
    <property type="entry name" value="CorA"/>
    <property type="match status" value="1"/>
</dbReference>
<evidence type="ECO:0000256" key="9">
    <source>
        <dbReference type="ARBA" id="ARBA00023065"/>
    </source>
</evidence>
<evidence type="ECO:0000256" key="7">
    <source>
        <dbReference type="ARBA" id="ARBA00022833"/>
    </source>
</evidence>
<comment type="subcellular location">
    <subcellularLocation>
        <location evidence="1">Cell membrane</location>
        <topology evidence="1">Multi-pass membrane protein</topology>
    </subcellularLocation>
</comment>
<sequence length="332" mass="38242">MQAYEDDNERGLVYGFVLDGEGRARRIQRNELEVLDLRPGECLWLHWDRSVPPARQWLRELSGLNAFACDLLLEEATRPRLVSLGKDRLLLFLRGVNLNPGADPEDMVALRIYADERRVISLRMRPVRAAGALCEAFERGEGPKTASELVLFLADALTDGVDRLVAELAEQIDEQEELLDLSEKRTPSRQLLLAMRRRAASLRRYLAPQREIYAQLGRSPLPWFAGDDTDYWNELFNRLTRNLEELDLARERISLLQEAEHRRITERMNRTMYMLAIITGFFMPMSFVTGLLGINLGGIPGAEHPYGFALACLLMGAIALFQWWLFRRLRWL</sequence>
<accession>A0A1H1MGA8</accession>
<feature type="transmembrane region" description="Helical" evidence="11">
    <location>
        <begin position="272"/>
        <end position="294"/>
    </location>
</feature>
<dbReference type="GO" id="GO:0015095">
    <property type="term" value="F:magnesium ion transmembrane transporter activity"/>
    <property type="evidence" value="ECO:0007669"/>
    <property type="project" value="TreeGrafter"/>
</dbReference>
<dbReference type="InterPro" id="IPR045863">
    <property type="entry name" value="CorA_TM1_TM2"/>
</dbReference>
<dbReference type="Gene3D" id="3.30.460.20">
    <property type="entry name" value="CorA soluble domain-like"/>
    <property type="match status" value="1"/>
</dbReference>
<gene>
    <name evidence="12" type="ORF">SAMN05216221_0497</name>
</gene>
<evidence type="ECO:0000256" key="5">
    <source>
        <dbReference type="ARBA" id="ARBA00022519"/>
    </source>
</evidence>
<feature type="transmembrane region" description="Helical" evidence="11">
    <location>
        <begin position="306"/>
        <end position="326"/>
    </location>
</feature>
<evidence type="ECO:0000256" key="8">
    <source>
        <dbReference type="ARBA" id="ARBA00022989"/>
    </source>
</evidence>
<keyword evidence="7" id="KW-0862">Zinc</keyword>
<dbReference type="SUPFAM" id="SSF144083">
    <property type="entry name" value="Magnesium transport protein CorA, transmembrane region"/>
    <property type="match status" value="1"/>
</dbReference>
<dbReference type="CDD" id="cd12833">
    <property type="entry name" value="ZntB-like_1"/>
    <property type="match status" value="1"/>
</dbReference>
<comment type="similarity">
    <text evidence="2">Belongs to the CorA metal ion transporter (MIT) (TC 1.A.35) family.</text>
</comment>
<dbReference type="PANTHER" id="PTHR46494">
    <property type="entry name" value="CORA FAMILY METAL ION TRANSPORTER (EUROFUNG)"/>
    <property type="match status" value="1"/>
</dbReference>
<keyword evidence="8 11" id="KW-1133">Transmembrane helix</keyword>
<reference evidence="13" key="1">
    <citation type="submission" date="2016-10" db="EMBL/GenBank/DDBJ databases">
        <authorList>
            <person name="Varghese N."/>
            <person name="Submissions S."/>
        </authorList>
    </citation>
    <scope>NUCLEOTIDE SEQUENCE [LARGE SCALE GENOMIC DNA]</scope>
    <source>
        <strain evidence="13">KCTC 32247</strain>
    </source>
</reference>
<keyword evidence="4" id="KW-1003">Cell membrane</keyword>
<evidence type="ECO:0000256" key="11">
    <source>
        <dbReference type="SAM" id="Phobius"/>
    </source>
</evidence>
<dbReference type="RefSeq" id="WP_090347460.1">
    <property type="nucleotide sequence ID" value="NZ_LT629751.1"/>
</dbReference>
<name>A0A1H1MGA8_9PSED</name>
<dbReference type="Proteomes" id="UP000243359">
    <property type="component" value="Chromosome I"/>
</dbReference>
<dbReference type="Gene3D" id="1.20.58.340">
    <property type="entry name" value="Magnesium transport protein CorA, transmembrane region"/>
    <property type="match status" value="2"/>
</dbReference>
<keyword evidence="9" id="KW-0406">Ion transport</keyword>
<dbReference type="SUPFAM" id="SSF143865">
    <property type="entry name" value="CorA soluble domain-like"/>
    <property type="match status" value="1"/>
</dbReference>
<organism evidence="12 13">
    <name type="scientific">Pseudomonas oryzae</name>
    <dbReference type="NCBI Taxonomy" id="1392877"/>
    <lineage>
        <taxon>Bacteria</taxon>
        <taxon>Pseudomonadati</taxon>
        <taxon>Pseudomonadota</taxon>
        <taxon>Gammaproteobacteria</taxon>
        <taxon>Pseudomonadales</taxon>
        <taxon>Pseudomonadaceae</taxon>
        <taxon>Pseudomonas</taxon>
    </lineage>
</organism>
<evidence type="ECO:0000256" key="3">
    <source>
        <dbReference type="ARBA" id="ARBA00022448"/>
    </source>
</evidence>
<dbReference type="PANTHER" id="PTHR46494:SF3">
    <property type="entry name" value="ZINC TRANSPORT PROTEIN ZNTB"/>
    <property type="match status" value="1"/>
</dbReference>
<dbReference type="GO" id="GO:0015087">
    <property type="term" value="F:cobalt ion transmembrane transporter activity"/>
    <property type="evidence" value="ECO:0007669"/>
    <property type="project" value="TreeGrafter"/>
</dbReference>
<evidence type="ECO:0000313" key="12">
    <source>
        <dbReference type="EMBL" id="SDR85652.1"/>
    </source>
</evidence>